<keyword evidence="1" id="KW-0732">Signal</keyword>
<dbReference type="Gramene" id="TKW20520">
    <property type="protein sequence ID" value="TKW20520"/>
    <property type="gene ID" value="SEVIR_4G094401v2"/>
</dbReference>
<protein>
    <submittedName>
        <fullName evidence="2">Uncharacterized protein</fullName>
    </submittedName>
</protein>
<reference evidence="2" key="1">
    <citation type="submission" date="2019-03" db="EMBL/GenBank/DDBJ databases">
        <title>WGS assembly of Setaria viridis.</title>
        <authorList>
            <person name="Huang P."/>
            <person name="Jenkins J."/>
            <person name="Grimwood J."/>
            <person name="Barry K."/>
            <person name="Healey A."/>
            <person name="Mamidi S."/>
            <person name="Sreedasyam A."/>
            <person name="Shu S."/>
            <person name="Feldman M."/>
            <person name="Wu J."/>
            <person name="Yu Y."/>
            <person name="Chen C."/>
            <person name="Johnson J."/>
            <person name="Rokhsar D."/>
            <person name="Baxter I."/>
            <person name="Schmutz J."/>
            <person name="Brutnell T."/>
            <person name="Kellogg E."/>
        </authorList>
    </citation>
    <scope>NUCLEOTIDE SEQUENCE [LARGE SCALE GENOMIC DNA]</scope>
</reference>
<feature type="signal peptide" evidence="1">
    <location>
        <begin position="1"/>
        <end position="21"/>
    </location>
</feature>
<evidence type="ECO:0000256" key="1">
    <source>
        <dbReference type="SAM" id="SignalP"/>
    </source>
</evidence>
<evidence type="ECO:0000313" key="2">
    <source>
        <dbReference type="EMBL" id="TKW20520.1"/>
    </source>
</evidence>
<accession>A0A4U6UVA2</accession>
<dbReference type="AlphaFoldDB" id="A0A4U6UVA2"/>
<evidence type="ECO:0000313" key="3">
    <source>
        <dbReference type="Proteomes" id="UP000298652"/>
    </source>
</evidence>
<dbReference type="Proteomes" id="UP000298652">
    <property type="component" value="Chromosome 4"/>
</dbReference>
<gene>
    <name evidence="2" type="ORF">SEVIR_4G094401v2</name>
</gene>
<feature type="chain" id="PRO_5020304668" evidence="1">
    <location>
        <begin position="22"/>
        <end position="55"/>
    </location>
</feature>
<proteinExistence type="predicted"/>
<name>A0A4U6UVA2_SETVI</name>
<sequence length="55" mass="6338">MGSLQAFLISHAMHFLGLWSSHEYMICVQELVEVCPKQAHRSCCWHMLPLFSSCL</sequence>
<keyword evidence="3" id="KW-1185">Reference proteome</keyword>
<dbReference type="EMBL" id="CM016555">
    <property type="protein sequence ID" value="TKW20520.1"/>
    <property type="molecule type" value="Genomic_DNA"/>
</dbReference>
<organism evidence="2 3">
    <name type="scientific">Setaria viridis</name>
    <name type="common">Green bristlegrass</name>
    <name type="synonym">Setaria italica subsp. viridis</name>
    <dbReference type="NCBI Taxonomy" id="4556"/>
    <lineage>
        <taxon>Eukaryota</taxon>
        <taxon>Viridiplantae</taxon>
        <taxon>Streptophyta</taxon>
        <taxon>Embryophyta</taxon>
        <taxon>Tracheophyta</taxon>
        <taxon>Spermatophyta</taxon>
        <taxon>Magnoliopsida</taxon>
        <taxon>Liliopsida</taxon>
        <taxon>Poales</taxon>
        <taxon>Poaceae</taxon>
        <taxon>PACMAD clade</taxon>
        <taxon>Panicoideae</taxon>
        <taxon>Panicodae</taxon>
        <taxon>Paniceae</taxon>
        <taxon>Cenchrinae</taxon>
        <taxon>Setaria</taxon>
    </lineage>
</organism>